<keyword evidence="3" id="KW-0227">DNA damage</keyword>
<dbReference type="GO" id="GO:0008233">
    <property type="term" value="F:peptidase activity"/>
    <property type="evidence" value="ECO:0007669"/>
    <property type="project" value="UniProtKB-KW"/>
</dbReference>
<keyword evidence="2" id="KW-0645">Protease</keyword>
<reference evidence="9" key="1">
    <citation type="submission" date="2023-11" db="EMBL/GenBank/DDBJ databases">
        <authorList>
            <person name="De Vega J J."/>
            <person name="De Vega J J."/>
        </authorList>
    </citation>
    <scope>NUCLEOTIDE SEQUENCE</scope>
</reference>
<evidence type="ECO:0000256" key="8">
    <source>
        <dbReference type="SAM" id="MobiDB-lite"/>
    </source>
</evidence>
<evidence type="ECO:0000256" key="7">
    <source>
        <dbReference type="ARBA" id="ARBA00023239"/>
    </source>
</evidence>
<evidence type="ECO:0000256" key="1">
    <source>
        <dbReference type="ARBA" id="ARBA00008136"/>
    </source>
</evidence>
<organism evidence="9 10">
    <name type="scientific">Mycena citricolor</name>
    <dbReference type="NCBI Taxonomy" id="2018698"/>
    <lineage>
        <taxon>Eukaryota</taxon>
        <taxon>Fungi</taxon>
        <taxon>Dikarya</taxon>
        <taxon>Basidiomycota</taxon>
        <taxon>Agaricomycotina</taxon>
        <taxon>Agaricomycetes</taxon>
        <taxon>Agaricomycetidae</taxon>
        <taxon>Agaricales</taxon>
        <taxon>Marasmiineae</taxon>
        <taxon>Mycenaceae</taxon>
        <taxon>Mycena</taxon>
    </lineage>
</organism>
<dbReference type="InterPro" id="IPR003738">
    <property type="entry name" value="SRAP"/>
</dbReference>
<keyword evidence="4" id="KW-0378">Hydrolase</keyword>
<dbReference type="SUPFAM" id="SSF143081">
    <property type="entry name" value="BB1717-like"/>
    <property type="match status" value="1"/>
</dbReference>
<dbReference type="PANTHER" id="PTHR13604:SF0">
    <property type="entry name" value="ABASIC SITE PROCESSING PROTEIN HMCES"/>
    <property type="match status" value="1"/>
</dbReference>
<feature type="region of interest" description="Disordered" evidence="8">
    <location>
        <begin position="259"/>
        <end position="311"/>
    </location>
</feature>
<proteinExistence type="inferred from homology"/>
<dbReference type="Pfam" id="PF02586">
    <property type="entry name" value="SRAP"/>
    <property type="match status" value="1"/>
</dbReference>
<feature type="compositionally biased region" description="Polar residues" evidence="8">
    <location>
        <begin position="259"/>
        <end position="269"/>
    </location>
</feature>
<keyword evidence="7" id="KW-0456">Lyase</keyword>
<evidence type="ECO:0000313" key="9">
    <source>
        <dbReference type="EMBL" id="CAK5271034.1"/>
    </source>
</evidence>
<dbReference type="PANTHER" id="PTHR13604">
    <property type="entry name" value="DC12-RELATED"/>
    <property type="match status" value="1"/>
</dbReference>
<evidence type="ECO:0000256" key="3">
    <source>
        <dbReference type="ARBA" id="ARBA00022763"/>
    </source>
</evidence>
<dbReference type="Gene3D" id="3.90.1680.10">
    <property type="entry name" value="SOS response associated peptidase-like"/>
    <property type="match status" value="1"/>
</dbReference>
<dbReference type="AlphaFoldDB" id="A0AAD2H6V4"/>
<comment type="caution">
    <text evidence="9">The sequence shown here is derived from an EMBL/GenBank/DDBJ whole genome shotgun (WGS) entry which is preliminary data.</text>
</comment>
<dbReference type="GO" id="GO:0006508">
    <property type="term" value="P:proteolysis"/>
    <property type="evidence" value="ECO:0007669"/>
    <property type="project" value="UniProtKB-KW"/>
</dbReference>
<dbReference type="InterPro" id="IPR036590">
    <property type="entry name" value="SRAP-like"/>
</dbReference>
<dbReference type="GO" id="GO:0106300">
    <property type="term" value="P:protein-DNA covalent cross-linking repair"/>
    <property type="evidence" value="ECO:0007669"/>
    <property type="project" value="InterPro"/>
</dbReference>
<dbReference type="Proteomes" id="UP001295794">
    <property type="component" value="Unassembled WGS sequence"/>
</dbReference>
<keyword evidence="5" id="KW-0190">Covalent protein-DNA linkage</keyword>
<evidence type="ECO:0008006" key="11">
    <source>
        <dbReference type="Google" id="ProtNLM"/>
    </source>
</evidence>
<evidence type="ECO:0000256" key="5">
    <source>
        <dbReference type="ARBA" id="ARBA00023124"/>
    </source>
</evidence>
<keyword evidence="6" id="KW-0238">DNA-binding</keyword>
<dbReference type="GO" id="GO:0016829">
    <property type="term" value="F:lyase activity"/>
    <property type="evidence" value="ECO:0007669"/>
    <property type="project" value="UniProtKB-KW"/>
</dbReference>
<name>A0AAD2H6V4_9AGAR</name>
<evidence type="ECO:0000256" key="4">
    <source>
        <dbReference type="ARBA" id="ARBA00022801"/>
    </source>
</evidence>
<feature type="non-terminal residue" evidence="9">
    <location>
        <position position="1"/>
    </location>
</feature>
<dbReference type="GO" id="GO:0003697">
    <property type="term" value="F:single-stranded DNA binding"/>
    <property type="evidence" value="ECO:0007669"/>
    <property type="project" value="InterPro"/>
</dbReference>
<evidence type="ECO:0000256" key="6">
    <source>
        <dbReference type="ARBA" id="ARBA00023125"/>
    </source>
</evidence>
<protein>
    <recommendedName>
        <fullName evidence="11">DUF159-domain-containing protein</fullName>
    </recommendedName>
</protein>
<sequence length="321" mass="35742">GNAHICRTASNMCGRFSLRLNREEIEQLEGHTASVNEWERRDAFVPRYNIAPHTQAPVIRRRSPESPLLVMSSMKWGLIPHFSKFEDKSLNTTNARSEVLIEGGGLWGSIKGSKRCAVVCQGYYEWLTKGKEKLPHFVKPKDGRVMLMAGLWDTVVLQGETEALWTFTIVTTSANSAFAWLHERQPVILHTTEALDAWLDTSSHKWSAELGKLLVPTTCPLTCYQVPKEVGKVGTESSTFIQPVAERKDGIQAMFARQKQAQQGTSPLKTPSKRSAPEAQDSDDSIEILEGPSDAKKAKSTHTTNADQALHPCQVETELNM</sequence>
<comment type="similarity">
    <text evidence="1">Belongs to the SOS response-associated peptidase family.</text>
</comment>
<gene>
    <name evidence="9" type="ORF">MYCIT1_LOCUS15913</name>
</gene>
<evidence type="ECO:0000256" key="2">
    <source>
        <dbReference type="ARBA" id="ARBA00022670"/>
    </source>
</evidence>
<dbReference type="EMBL" id="CAVNYO010000169">
    <property type="protein sequence ID" value="CAK5271034.1"/>
    <property type="molecule type" value="Genomic_DNA"/>
</dbReference>
<accession>A0AAD2H6V4</accession>
<evidence type="ECO:0000313" key="10">
    <source>
        <dbReference type="Proteomes" id="UP001295794"/>
    </source>
</evidence>
<keyword evidence="10" id="KW-1185">Reference proteome</keyword>